<organism evidence="1 2">
    <name type="scientific">Vespula squamosa</name>
    <name type="common">Southern yellow jacket</name>
    <name type="synonym">Wasp</name>
    <dbReference type="NCBI Taxonomy" id="30214"/>
    <lineage>
        <taxon>Eukaryota</taxon>
        <taxon>Metazoa</taxon>
        <taxon>Ecdysozoa</taxon>
        <taxon>Arthropoda</taxon>
        <taxon>Hexapoda</taxon>
        <taxon>Insecta</taxon>
        <taxon>Pterygota</taxon>
        <taxon>Neoptera</taxon>
        <taxon>Endopterygota</taxon>
        <taxon>Hymenoptera</taxon>
        <taxon>Apocrita</taxon>
        <taxon>Aculeata</taxon>
        <taxon>Vespoidea</taxon>
        <taxon>Vespidae</taxon>
        <taxon>Vespinae</taxon>
        <taxon>Vespula</taxon>
    </lineage>
</organism>
<name>A0ABD2BDA0_VESSQ</name>
<sequence>MLTQSRGIHIHTMKAADAYGYKSHTIIAKTSRNCVIIATEISDSTHLVLFKLGQLTSEVNAKMHTSNDK</sequence>
<dbReference type="Proteomes" id="UP001607302">
    <property type="component" value="Unassembled WGS sequence"/>
</dbReference>
<dbReference type="EMBL" id="JAUDFV010000110">
    <property type="protein sequence ID" value="KAL2730660.1"/>
    <property type="molecule type" value="Genomic_DNA"/>
</dbReference>
<evidence type="ECO:0000313" key="2">
    <source>
        <dbReference type="Proteomes" id="UP001607302"/>
    </source>
</evidence>
<gene>
    <name evidence="1" type="ORF">V1478_005073</name>
</gene>
<proteinExistence type="predicted"/>
<reference evidence="1 2" key="1">
    <citation type="journal article" date="2024" name="Ann. Entomol. Soc. Am.">
        <title>Genomic analyses of the southern and eastern yellowjacket wasps (Hymenoptera: Vespidae) reveal evolutionary signatures of social life.</title>
        <authorList>
            <person name="Catto M.A."/>
            <person name="Caine P.B."/>
            <person name="Orr S.E."/>
            <person name="Hunt B.G."/>
            <person name="Goodisman M.A.D."/>
        </authorList>
    </citation>
    <scope>NUCLEOTIDE SEQUENCE [LARGE SCALE GENOMIC DNA]</scope>
    <source>
        <strain evidence="1">233</strain>
        <tissue evidence="1">Head and thorax</tissue>
    </source>
</reference>
<comment type="caution">
    <text evidence="1">The sequence shown here is derived from an EMBL/GenBank/DDBJ whole genome shotgun (WGS) entry which is preliminary data.</text>
</comment>
<keyword evidence="2" id="KW-1185">Reference proteome</keyword>
<accession>A0ABD2BDA0</accession>
<protein>
    <submittedName>
        <fullName evidence="1">Uncharacterized protein</fullName>
    </submittedName>
</protein>
<evidence type="ECO:0000313" key="1">
    <source>
        <dbReference type="EMBL" id="KAL2730660.1"/>
    </source>
</evidence>
<dbReference type="AlphaFoldDB" id="A0ABD2BDA0"/>